<dbReference type="Proteomes" id="UP000515856">
    <property type="component" value="Chromosome"/>
</dbReference>
<dbReference type="InterPro" id="IPR027417">
    <property type="entry name" value="P-loop_NTPase"/>
</dbReference>
<dbReference type="CDD" id="cd03264">
    <property type="entry name" value="ABC_drug_resistance_like"/>
    <property type="match status" value="1"/>
</dbReference>
<dbReference type="SUPFAM" id="SSF52540">
    <property type="entry name" value="P-loop containing nucleoside triphosphate hydrolases"/>
    <property type="match status" value="1"/>
</dbReference>
<dbReference type="SMART" id="SM00382">
    <property type="entry name" value="AAA"/>
    <property type="match status" value="1"/>
</dbReference>
<keyword evidence="2" id="KW-0813">Transport</keyword>
<organism evidence="6 7">
    <name type="scientific">[Eubacterium] hominis</name>
    <dbReference type="NCBI Taxonomy" id="2764325"/>
    <lineage>
        <taxon>Bacteria</taxon>
        <taxon>Bacillati</taxon>
        <taxon>Bacillota</taxon>
        <taxon>Erysipelotrichia</taxon>
        <taxon>Erysipelotrichales</taxon>
        <taxon>Erysipelotrichaceae</taxon>
        <taxon>Amedibacillus</taxon>
    </lineage>
</organism>
<keyword evidence="7" id="KW-1185">Reference proteome</keyword>
<dbReference type="PROSITE" id="PS50893">
    <property type="entry name" value="ABC_TRANSPORTER_2"/>
    <property type="match status" value="1"/>
</dbReference>
<accession>A0A7G9GST6</accession>
<comment type="similarity">
    <text evidence="1">Belongs to the ABC transporter superfamily.</text>
</comment>
<dbReference type="InterPro" id="IPR003593">
    <property type="entry name" value="AAA+_ATPase"/>
</dbReference>
<evidence type="ECO:0000256" key="2">
    <source>
        <dbReference type="ARBA" id="ARBA00022448"/>
    </source>
</evidence>
<dbReference type="PROSITE" id="PS00211">
    <property type="entry name" value="ABC_TRANSPORTER_1"/>
    <property type="match status" value="1"/>
</dbReference>
<gene>
    <name evidence="6" type="ORF">H9Q80_07985</name>
</gene>
<evidence type="ECO:0000256" key="3">
    <source>
        <dbReference type="ARBA" id="ARBA00022741"/>
    </source>
</evidence>
<dbReference type="Pfam" id="PF00005">
    <property type="entry name" value="ABC_tran"/>
    <property type="match status" value="1"/>
</dbReference>
<dbReference type="InterPro" id="IPR003439">
    <property type="entry name" value="ABC_transporter-like_ATP-bd"/>
</dbReference>
<proteinExistence type="inferred from homology"/>
<dbReference type="PANTHER" id="PTHR43335">
    <property type="entry name" value="ABC TRANSPORTER, ATP-BINDING PROTEIN"/>
    <property type="match status" value="1"/>
</dbReference>
<keyword evidence="3" id="KW-0547">Nucleotide-binding</keyword>
<dbReference type="GO" id="GO:0016887">
    <property type="term" value="F:ATP hydrolysis activity"/>
    <property type="evidence" value="ECO:0007669"/>
    <property type="project" value="InterPro"/>
</dbReference>
<feature type="domain" description="ABC transporter" evidence="5">
    <location>
        <begin position="3"/>
        <end position="231"/>
    </location>
</feature>
<keyword evidence="4 6" id="KW-0067">ATP-binding</keyword>
<reference evidence="6 7" key="1">
    <citation type="submission" date="2020-08" db="EMBL/GenBank/DDBJ databases">
        <authorList>
            <person name="Liu C."/>
            <person name="Sun Q."/>
        </authorList>
    </citation>
    <scope>NUCLEOTIDE SEQUENCE [LARGE SCALE GENOMIC DNA]</scope>
    <source>
        <strain evidence="6 7">NSJ-61</strain>
    </source>
</reference>
<dbReference type="RefSeq" id="WP_117451389.1">
    <property type="nucleotide sequence ID" value="NZ_CP060636.1"/>
</dbReference>
<name>A0A7G9GST6_9FIRM</name>
<evidence type="ECO:0000256" key="4">
    <source>
        <dbReference type="ARBA" id="ARBA00022840"/>
    </source>
</evidence>
<dbReference type="InterPro" id="IPR017871">
    <property type="entry name" value="ABC_transporter-like_CS"/>
</dbReference>
<evidence type="ECO:0000256" key="1">
    <source>
        <dbReference type="ARBA" id="ARBA00005417"/>
    </source>
</evidence>
<evidence type="ECO:0000259" key="5">
    <source>
        <dbReference type="PROSITE" id="PS50893"/>
    </source>
</evidence>
<evidence type="ECO:0000313" key="6">
    <source>
        <dbReference type="EMBL" id="QNM13868.1"/>
    </source>
</evidence>
<dbReference type="Gene3D" id="3.40.50.300">
    <property type="entry name" value="P-loop containing nucleotide triphosphate hydrolases"/>
    <property type="match status" value="1"/>
</dbReference>
<sequence length="291" mass="33038">MELVMKDISKSFKEKKAVDHISLTLNNGIHALLGANGSGKTTLIRMICGLLPSSEGEIYADGVSIKKQYDIFCDMLGYMPQHFGFYPNYTIDEFLNYMAIVKRIPKKDAQIRIDHWIKELNLQEHRRKKMKNLSGGMLKRVGIIQALLNEPKILILDEPTAGLDPKERIVFRNLIASLSKKCLVLLSTHIVSDIETIADDIIVMKQGTVIMHDTCENLLKSMEHKVWNVHVSDQEATQLMNQYIIVKSHQVADGVDLRMVSDVKPNAQAIEVESDLDDLYLYHFNEEGDEA</sequence>
<evidence type="ECO:0000313" key="7">
    <source>
        <dbReference type="Proteomes" id="UP000515856"/>
    </source>
</evidence>
<protein>
    <submittedName>
        <fullName evidence="6">ABC transporter ATP-binding protein</fullName>
    </submittedName>
</protein>
<dbReference type="PANTHER" id="PTHR43335:SF2">
    <property type="entry name" value="ABC TRANSPORTER, ATP-BINDING PROTEIN"/>
    <property type="match status" value="1"/>
</dbReference>
<dbReference type="AlphaFoldDB" id="A0A7G9GST6"/>
<dbReference type="KEGG" id="ehn:H9Q80_07985"/>
<dbReference type="GO" id="GO:0005524">
    <property type="term" value="F:ATP binding"/>
    <property type="evidence" value="ECO:0007669"/>
    <property type="project" value="UniProtKB-KW"/>
</dbReference>
<dbReference type="EMBL" id="CP060636">
    <property type="protein sequence ID" value="QNM13868.1"/>
    <property type="molecule type" value="Genomic_DNA"/>
</dbReference>